<dbReference type="Gene3D" id="2.60.40.10">
    <property type="entry name" value="Immunoglobulins"/>
    <property type="match status" value="1"/>
</dbReference>
<dbReference type="Proteomes" id="UP001596201">
    <property type="component" value="Unassembled WGS sequence"/>
</dbReference>
<evidence type="ECO:0000259" key="2">
    <source>
        <dbReference type="Pfam" id="PF01882"/>
    </source>
</evidence>
<feature type="domain" description="DUF7507" evidence="3">
    <location>
        <begin position="193"/>
        <end position="275"/>
    </location>
</feature>
<reference evidence="4 5" key="1">
    <citation type="journal article" date="2019" name="Int. J. Syst. Evol. Microbiol.">
        <title>The Global Catalogue of Microorganisms (GCM) 10K type strain sequencing project: providing services to taxonomists for standard genome sequencing and annotation.</title>
        <authorList>
            <consortium name="The Broad Institute Genomics Platform"/>
            <consortium name="The Broad Institute Genome Sequencing Center for Infectious Disease"/>
            <person name="Wu L."/>
            <person name="Ma J."/>
        </authorList>
    </citation>
    <scope>NUCLEOTIDE SEQUENCE [LARGE SCALE GENOMIC DNA]</scope>
    <source>
        <strain evidence="4 5">CGMCC 1.12237</strain>
    </source>
</reference>
<accession>A0ABD5R945</accession>
<dbReference type="PANTHER" id="PTHR33608:SF6">
    <property type="entry name" value="BLL2464 PROTEIN"/>
    <property type="match status" value="1"/>
</dbReference>
<keyword evidence="5" id="KW-1185">Reference proteome</keyword>
<name>A0ABD5R945_9EURY</name>
<feature type="region of interest" description="Disordered" evidence="1">
    <location>
        <begin position="1"/>
        <end position="107"/>
    </location>
</feature>
<evidence type="ECO:0000259" key="3">
    <source>
        <dbReference type="Pfam" id="PF24346"/>
    </source>
</evidence>
<dbReference type="Pfam" id="PF24346">
    <property type="entry name" value="DUF7507"/>
    <property type="match status" value="1"/>
</dbReference>
<dbReference type="InterPro" id="IPR013783">
    <property type="entry name" value="Ig-like_fold"/>
</dbReference>
<feature type="compositionally biased region" description="Low complexity" evidence="1">
    <location>
        <begin position="69"/>
        <end position="83"/>
    </location>
</feature>
<feature type="compositionally biased region" description="Polar residues" evidence="1">
    <location>
        <begin position="31"/>
        <end position="42"/>
    </location>
</feature>
<comment type="caution">
    <text evidence="4">The sequence shown here is derived from an EMBL/GenBank/DDBJ whole genome shotgun (WGS) entry which is preliminary data.</text>
</comment>
<dbReference type="PANTHER" id="PTHR33608">
    <property type="entry name" value="BLL2464 PROTEIN"/>
    <property type="match status" value="1"/>
</dbReference>
<dbReference type="InterPro" id="IPR055354">
    <property type="entry name" value="DUF7507"/>
</dbReference>
<evidence type="ECO:0000256" key="1">
    <source>
        <dbReference type="SAM" id="MobiDB-lite"/>
    </source>
</evidence>
<dbReference type="InterPro" id="IPR002881">
    <property type="entry name" value="DUF58"/>
</dbReference>
<evidence type="ECO:0000313" key="4">
    <source>
        <dbReference type="EMBL" id="MFC5366430.1"/>
    </source>
</evidence>
<protein>
    <submittedName>
        <fullName evidence="4">DUF58 domain-containing protein</fullName>
    </submittedName>
</protein>
<feature type="domain" description="DUF58" evidence="2">
    <location>
        <begin position="333"/>
        <end position="501"/>
    </location>
</feature>
<gene>
    <name evidence="4" type="ORF">ACFPJ5_05720</name>
</gene>
<feature type="compositionally biased region" description="Acidic residues" evidence="1">
    <location>
        <begin position="19"/>
        <end position="29"/>
    </location>
</feature>
<evidence type="ECO:0000313" key="5">
    <source>
        <dbReference type="Proteomes" id="UP001596201"/>
    </source>
</evidence>
<dbReference type="EMBL" id="JBHSKX010000001">
    <property type="protein sequence ID" value="MFC5366430.1"/>
    <property type="molecule type" value="Genomic_DNA"/>
</dbReference>
<organism evidence="4 5">
    <name type="scientific">Salinirubrum litoreum</name>
    <dbReference type="NCBI Taxonomy" id="1126234"/>
    <lineage>
        <taxon>Archaea</taxon>
        <taxon>Methanobacteriati</taxon>
        <taxon>Methanobacteriota</taxon>
        <taxon>Stenosarchaea group</taxon>
        <taxon>Halobacteria</taxon>
        <taxon>Halobacteriales</taxon>
        <taxon>Haloferacaceae</taxon>
        <taxon>Salinirubrum</taxon>
    </lineage>
</organism>
<sequence>MSDRELVGETAEESASGTESEESVADIDPENSVTESESTDATSEADLATDAGVAAPEWVTEDDDPPDATRTGGTTTGQAPSSGTGSGSTGPDAEPAAVGSGDTDAEREDLTAELGLLADRRAHGDGEIAASVSVGPDDGTPVGVDRWGIGLTAGLVAGAAGVLTGTTAAFVAGVVPLAFALYGYATRPPAVELDVERRIDTGAPKPGSEVTVSVTVENVGSRPLADVRIADGAPARMPVVSGTPRHSASLRPGESTTFSYRLAARRGDHEFGDLAVVARNVSGTGERRITADLGIEVTCSAGVDRVPLTGQTIQYAGRVPTDAGGEGVEFYSTRQYQPGDPMSRVDWKRYARSNELTTIDFRENRAATVVVVVDTREDAQVAPDDESLDGVELGKYAAVRLIDELCAETNRVGVATYGEDGGYLAPGTGETVALRAARLFGGDLDTDDPAVMRLSGSRPFRRLRRSLPDDAQVLFVSPVVDEHAVDVARRFTAYGHAVTVVSPDVTGDSPGGTVAGIDRARRLESLREHGSRVADWSPDRPLRSSLDAARRRWSA</sequence>
<dbReference type="AlphaFoldDB" id="A0ABD5R945"/>
<dbReference type="Pfam" id="PF01882">
    <property type="entry name" value="DUF58"/>
    <property type="match status" value="1"/>
</dbReference>
<dbReference type="RefSeq" id="WP_227228223.1">
    <property type="nucleotide sequence ID" value="NZ_JAJCVJ010000001.1"/>
</dbReference>
<proteinExistence type="predicted"/>